<organism evidence="9 10">
    <name type="scientific">Penicillium brevicompactum</name>
    <dbReference type="NCBI Taxonomy" id="5074"/>
    <lineage>
        <taxon>Eukaryota</taxon>
        <taxon>Fungi</taxon>
        <taxon>Dikarya</taxon>
        <taxon>Ascomycota</taxon>
        <taxon>Pezizomycotina</taxon>
        <taxon>Eurotiomycetes</taxon>
        <taxon>Eurotiomycetidae</taxon>
        <taxon>Eurotiales</taxon>
        <taxon>Aspergillaceae</taxon>
        <taxon>Penicillium</taxon>
    </lineage>
</organism>
<evidence type="ECO:0000313" key="10">
    <source>
        <dbReference type="Proteomes" id="UP001147695"/>
    </source>
</evidence>
<feature type="compositionally biased region" description="Polar residues" evidence="7">
    <location>
        <begin position="8"/>
        <end position="17"/>
    </location>
</feature>
<evidence type="ECO:0000256" key="3">
    <source>
        <dbReference type="ARBA" id="ARBA00023015"/>
    </source>
</evidence>
<dbReference type="PANTHER" id="PTHR47338:SF23">
    <property type="entry name" value="ZN(II)2CYS6 TRANSCRIPTION FACTOR (EUROFUNG)"/>
    <property type="match status" value="1"/>
</dbReference>
<feature type="domain" description="Zn(2)-C6 fungal-type" evidence="8">
    <location>
        <begin position="30"/>
        <end position="59"/>
    </location>
</feature>
<dbReference type="Pfam" id="PF04082">
    <property type="entry name" value="Fungal_trans"/>
    <property type="match status" value="1"/>
</dbReference>
<dbReference type="GO" id="GO:0003677">
    <property type="term" value="F:DNA binding"/>
    <property type="evidence" value="ECO:0007669"/>
    <property type="project" value="UniProtKB-KW"/>
</dbReference>
<dbReference type="InterPro" id="IPR050815">
    <property type="entry name" value="TF_fung"/>
</dbReference>
<dbReference type="PROSITE" id="PS50048">
    <property type="entry name" value="ZN2_CY6_FUNGAL_2"/>
    <property type="match status" value="1"/>
</dbReference>
<dbReference type="PANTHER" id="PTHR47338">
    <property type="entry name" value="ZN(II)2CYS6 TRANSCRIPTION FACTOR (EUROFUNG)-RELATED"/>
    <property type="match status" value="1"/>
</dbReference>
<dbReference type="InterPro" id="IPR001138">
    <property type="entry name" value="Zn2Cys6_DnaBD"/>
</dbReference>
<evidence type="ECO:0000256" key="7">
    <source>
        <dbReference type="SAM" id="MobiDB-lite"/>
    </source>
</evidence>
<keyword evidence="3" id="KW-0805">Transcription regulation</keyword>
<sequence length="792" mass="88337">MLPKHRQMASSDRNPQESQDDPKSQEDVPACQSCRKKKARCSRAQPCSECIRTNVDCVYDERRMKPGLRAGAVDQLYRRVETLENMFLGQELLWQHMWKTEHPDASFPDCSSAPTSIEDLAQRRERLKSVLLNASSDLGQTHERGSGVDSESSAPPAKRRRCEPTRLPSARMEVDDLLSSTEVMAELVDFYFVNVHPWIPVLHEARFRGRIKSPSERPRVTCILRAIIAVCAKFCQNDLLRDTEAKVNIAEKSRQRVILESMETFSVENLQALVIIAFDTIGRGRGPSSWSIVGSMVGTVEQLQLDVEEDDISRSTNPGESLIRRMVFLTPPKSWSEAEERRRVFWAVFLMDRFCNVSTGWKISLAGADVKRRLPCEGSIWAKEKKARTPYFGISATKYTMSTNSPQVDGPGSMHSDEEELIGGFAYNIEATESLALVTNFFLHHAFTISDTVKARIWLMKFKELDLRLMQWKLYMPQKWREASVLNADGVMDPNLTLAHITHNTAVILLHQGIAYPPPHWRACPIKLPSASSAETCLDAASEIATIGRQFLSISPIFTNPQFSFCLFIAGRMILTHARYNQIAVHPALDVLISSLLEISHRWAGREESADPGTDNLALSFAKRLTEAQSNSAAASRPSLDIRQTAYSDESREQPLQMDTTGTSTRNSGIPDPRGSNGGLSAGNTGSTPFQESYEHDPFSLAFPPLPLAFQQDFAVFSGSNPMSSYEKSSNGLPYPNLSTQSHEPQLAPWQGHSAPVGNNVVSPQDHLGYVLDLVPSPSQRISRYGGGFMES</sequence>
<comment type="caution">
    <text evidence="9">The sequence shown here is derived from an EMBL/GenBank/DDBJ whole genome shotgun (WGS) entry which is preliminary data.</text>
</comment>
<dbReference type="GO" id="GO:0000981">
    <property type="term" value="F:DNA-binding transcription factor activity, RNA polymerase II-specific"/>
    <property type="evidence" value="ECO:0007669"/>
    <property type="project" value="InterPro"/>
</dbReference>
<feature type="region of interest" description="Disordered" evidence="7">
    <location>
        <begin position="1"/>
        <end position="29"/>
    </location>
</feature>
<dbReference type="InterPro" id="IPR007219">
    <property type="entry name" value="XnlR_reg_dom"/>
</dbReference>
<evidence type="ECO:0000256" key="6">
    <source>
        <dbReference type="ARBA" id="ARBA00023242"/>
    </source>
</evidence>
<evidence type="ECO:0000259" key="8">
    <source>
        <dbReference type="PROSITE" id="PS50048"/>
    </source>
</evidence>
<dbReference type="InterPro" id="IPR036864">
    <property type="entry name" value="Zn2-C6_fun-type_DNA-bd_sf"/>
</dbReference>
<name>A0A9W9QJD7_PENBR</name>
<dbReference type="Pfam" id="PF00172">
    <property type="entry name" value="Zn_clus"/>
    <property type="match status" value="1"/>
</dbReference>
<feature type="region of interest" description="Disordered" evidence="7">
    <location>
        <begin position="139"/>
        <end position="166"/>
    </location>
</feature>
<reference evidence="9" key="2">
    <citation type="journal article" date="2023" name="IMA Fungus">
        <title>Comparative genomic study of the Penicillium genus elucidates a diverse pangenome and 15 lateral gene transfer events.</title>
        <authorList>
            <person name="Petersen C."/>
            <person name="Sorensen T."/>
            <person name="Nielsen M.R."/>
            <person name="Sondergaard T.E."/>
            <person name="Sorensen J.L."/>
            <person name="Fitzpatrick D.A."/>
            <person name="Frisvad J.C."/>
            <person name="Nielsen K.L."/>
        </authorList>
    </citation>
    <scope>NUCLEOTIDE SEQUENCE</scope>
    <source>
        <strain evidence="9">IBT 35673</strain>
    </source>
</reference>
<evidence type="ECO:0000256" key="2">
    <source>
        <dbReference type="ARBA" id="ARBA00022723"/>
    </source>
</evidence>
<comment type="subcellular location">
    <subcellularLocation>
        <location evidence="1">Nucleus</location>
    </subcellularLocation>
</comment>
<protein>
    <recommendedName>
        <fullName evidence="8">Zn(2)-C6 fungal-type domain-containing protein</fullName>
    </recommendedName>
</protein>
<dbReference type="CDD" id="cd12148">
    <property type="entry name" value="fungal_TF_MHR"/>
    <property type="match status" value="1"/>
</dbReference>
<dbReference type="Proteomes" id="UP001147695">
    <property type="component" value="Unassembled WGS sequence"/>
</dbReference>
<dbReference type="CDD" id="cd00067">
    <property type="entry name" value="GAL4"/>
    <property type="match status" value="1"/>
</dbReference>
<proteinExistence type="predicted"/>
<dbReference type="GO" id="GO:0005634">
    <property type="term" value="C:nucleus"/>
    <property type="evidence" value="ECO:0007669"/>
    <property type="project" value="UniProtKB-SubCell"/>
</dbReference>
<evidence type="ECO:0000256" key="4">
    <source>
        <dbReference type="ARBA" id="ARBA00023125"/>
    </source>
</evidence>
<reference evidence="9" key="1">
    <citation type="submission" date="2022-12" db="EMBL/GenBank/DDBJ databases">
        <authorList>
            <person name="Petersen C."/>
        </authorList>
    </citation>
    <scope>NUCLEOTIDE SEQUENCE</scope>
    <source>
        <strain evidence="9">IBT 35673</strain>
    </source>
</reference>
<keyword evidence="4" id="KW-0238">DNA-binding</keyword>
<dbReference type="SUPFAM" id="SSF57701">
    <property type="entry name" value="Zn2/Cys6 DNA-binding domain"/>
    <property type="match status" value="1"/>
</dbReference>
<evidence type="ECO:0000256" key="1">
    <source>
        <dbReference type="ARBA" id="ARBA00004123"/>
    </source>
</evidence>
<dbReference type="GO" id="GO:0008270">
    <property type="term" value="F:zinc ion binding"/>
    <property type="evidence" value="ECO:0007669"/>
    <property type="project" value="InterPro"/>
</dbReference>
<dbReference type="GO" id="GO:0006351">
    <property type="term" value="P:DNA-templated transcription"/>
    <property type="evidence" value="ECO:0007669"/>
    <property type="project" value="InterPro"/>
</dbReference>
<dbReference type="SMART" id="SM00066">
    <property type="entry name" value="GAL4"/>
    <property type="match status" value="1"/>
</dbReference>
<dbReference type="EMBL" id="JAPZBQ010000003">
    <property type="protein sequence ID" value="KAJ5339073.1"/>
    <property type="molecule type" value="Genomic_DNA"/>
</dbReference>
<dbReference type="AlphaFoldDB" id="A0A9W9QJD7"/>
<evidence type="ECO:0000313" key="9">
    <source>
        <dbReference type="EMBL" id="KAJ5339073.1"/>
    </source>
</evidence>
<keyword evidence="5" id="KW-0804">Transcription</keyword>
<accession>A0A9W9QJD7</accession>
<dbReference type="Gene3D" id="4.10.240.10">
    <property type="entry name" value="Zn(2)-C6 fungal-type DNA-binding domain"/>
    <property type="match status" value="1"/>
</dbReference>
<keyword evidence="6" id="KW-0539">Nucleus</keyword>
<dbReference type="PROSITE" id="PS00463">
    <property type="entry name" value="ZN2_CY6_FUNGAL_1"/>
    <property type="match status" value="1"/>
</dbReference>
<gene>
    <name evidence="9" type="ORF">N7452_005801</name>
</gene>
<feature type="compositionally biased region" description="Polar residues" evidence="7">
    <location>
        <begin position="657"/>
        <end position="668"/>
    </location>
</feature>
<evidence type="ECO:0000256" key="5">
    <source>
        <dbReference type="ARBA" id="ARBA00023163"/>
    </source>
</evidence>
<dbReference type="SMART" id="SM00906">
    <property type="entry name" value="Fungal_trans"/>
    <property type="match status" value="1"/>
</dbReference>
<feature type="compositionally biased region" description="Polar residues" evidence="7">
    <location>
        <begin position="682"/>
        <end position="691"/>
    </location>
</feature>
<keyword evidence="2" id="KW-0479">Metal-binding</keyword>
<feature type="region of interest" description="Disordered" evidence="7">
    <location>
        <begin position="629"/>
        <end position="696"/>
    </location>
</feature>